<dbReference type="eggNOG" id="COG3265">
    <property type="taxonomic scope" value="Bacteria"/>
</dbReference>
<proteinExistence type="inferred from homology"/>
<dbReference type="NCBIfam" id="TIGR01313">
    <property type="entry name" value="therm_gnt_kin"/>
    <property type="match status" value="1"/>
</dbReference>
<dbReference type="PaxDb" id="243230-DR_1910"/>
<dbReference type="GO" id="GO:0019521">
    <property type="term" value="P:D-gluconate metabolic process"/>
    <property type="evidence" value="ECO:0007669"/>
    <property type="project" value="UniProtKB-KW"/>
</dbReference>
<comment type="similarity">
    <text evidence="2 10">Belongs to the gluconokinase GntK/GntV family.</text>
</comment>
<dbReference type="InParanoid" id="Q9RT56"/>
<comment type="pathway">
    <text evidence="1">Carbohydrate acid metabolism.</text>
</comment>
<keyword evidence="4 10" id="KW-0808">Transferase</keyword>
<evidence type="ECO:0000313" key="12">
    <source>
        <dbReference type="Proteomes" id="UP000002524"/>
    </source>
</evidence>
<gene>
    <name evidence="11" type="ordered locus">DR_1910</name>
</gene>
<dbReference type="InterPro" id="IPR027417">
    <property type="entry name" value="P-loop_NTPase"/>
</dbReference>
<dbReference type="PATRIC" id="fig|243230.17.peg.2126"/>
<dbReference type="EnsemblBacteria" id="AAF11464">
    <property type="protein sequence ID" value="AAF11464"/>
    <property type="gene ID" value="DR_1910"/>
</dbReference>
<dbReference type="SUPFAM" id="SSF52540">
    <property type="entry name" value="P-loop containing nucleoside triphosphate hydrolases"/>
    <property type="match status" value="1"/>
</dbReference>
<dbReference type="PIR" id="B75338">
    <property type="entry name" value="B75338"/>
</dbReference>
<evidence type="ECO:0000256" key="10">
    <source>
        <dbReference type="RuleBase" id="RU363066"/>
    </source>
</evidence>
<keyword evidence="12" id="KW-1185">Reference proteome</keyword>
<dbReference type="KEGG" id="dra:DR_1910"/>
<evidence type="ECO:0000256" key="8">
    <source>
        <dbReference type="ARBA" id="ARBA00023064"/>
    </source>
</evidence>
<dbReference type="GO" id="GO:0046316">
    <property type="term" value="F:gluconokinase activity"/>
    <property type="evidence" value="ECO:0000318"/>
    <property type="project" value="GO_Central"/>
</dbReference>
<evidence type="ECO:0000256" key="2">
    <source>
        <dbReference type="ARBA" id="ARBA00008420"/>
    </source>
</evidence>
<sequence>MGVSGSGKSTVARALAERLGWAFAEADKFHPPENVAKMQGGTPLTDEDRWPWLRAIRDWLTQEAQAGHSTVVTCSALRRSYRDVLREAAGEVRFVHLTGTRDLLAERMGHRQGHFMPASLLDSQLATLEVPGPDEHALTLNIGAAPDELVREVLAGLQLGSTASLSSRPGRD</sequence>
<evidence type="ECO:0000256" key="6">
    <source>
        <dbReference type="ARBA" id="ARBA00022777"/>
    </source>
</evidence>
<evidence type="ECO:0000313" key="11">
    <source>
        <dbReference type="EMBL" id="AAF11464.1"/>
    </source>
</evidence>
<dbReference type="AlphaFoldDB" id="Q9RT56"/>
<keyword evidence="8" id="KW-0311">Gluconate utilization</keyword>
<dbReference type="STRING" id="243230.DR_1910"/>
<dbReference type="PANTHER" id="PTHR43442">
    <property type="entry name" value="GLUCONOKINASE-RELATED"/>
    <property type="match status" value="1"/>
</dbReference>
<dbReference type="CDD" id="cd02021">
    <property type="entry name" value="GntK"/>
    <property type="match status" value="1"/>
</dbReference>
<accession>Q9RT56</accession>
<dbReference type="HOGENOM" id="CLU_077168_4_1_0"/>
<protein>
    <recommendedName>
        <fullName evidence="3 10">Gluconokinase</fullName>
        <ecNumber evidence="3 10">2.7.1.12</ecNumber>
    </recommendedName>
</protein>
<comment type="catalytic activity">
    <reaction evidence="9 10">
        <text>D-gluconate + ATP = 6-phospho-D-gluconate + ADP + H(+)</text>
        <dbReference type="Rhea" id="RHEA:19433"/>
        <dbReference type="ChEBI" id="CHEBI:15378"/>
        <dbReference type="ChEBI" id="CHEBI:18391"/>
        <dbReference type="ChEBI" id="CHEBI:30616"/>
        <dbReference type="ChEBI" id="CHEBI:58759"/>
        <dbReference type="ChEBI" id="CHEBI:456216"/>
        <dbReference type="EC" id="2.7.1.12"/>
    </reaction>
</comment>
<reference evidence="11 12" key="1">
    <citation type="journal article" date="1999" name="Science">
        <title>Genome sequence of the radioresistant bacterium Deinococcus radiodurans R1.</title>
        <authorList>
            <person name="White O."/>
            <person name="Eisen J.A."/>
            <person name="Heidelberg J.F."/>
            <person name="Hickey E.K."/>
            <person name="Peterson J.D."/>
            <person name="Dodson R.J."/>
            <person name="Haft D.H."/>
            <person name="Gwinn M.L."/>
            <person name="Nelson W.C."/>
            <person name="Richardson D.L."/>
            <person name="Moffat K.S."/>
            <person name="Qin H."/>
            <person name="Jiang L."/>
            <person name="Pamphile W."/>
            <person name="Crosby M."/>
            <person name="Shen M."/>
            <person name="Vamathevan J.J."/>
            <person name="Lam P."/>
            <person name="McDonald L."/>
            <person name="Utterback T."/>
            <person name="Zalewski C."/>
            <person name="Makarova K.S."/>
            <person name="Aravind L."/>
            <person name="Daly M.J."/>
            <person name="Minton K.W."/>
            <person name="Fleischmann R.D."/>
            <person name="Ketchum K.A."/>
            <person name="Nelson K.E."/>
            <person name="Salzberg S."/>
            <person name="Smith H.O."/>
            <person name="Venter J.C."/>
            <person name="Fraser C.M."/>
        </authorList>
    </citation>
    <scope>NUCLEOTIDE SEQUENCE [LARGE SCALE GENOMIC DNA]</scope>
    <source>
        <strain evidence="12">ATCC 13939 / DSM 20539 / JCM 16871 / LMG 4051 / NBRC 15346 / NCIMB 9279 / R1 / VKM B-1422</strain>
    </source>
</reference>
<organism evidence="11 12">
    <name type="scientific">Deinococcus radiodurans (strain ATCC 13939 / DSM 20539 / JCM 16871 / CCUG 27074 / LMG 4051 / NBRC 15346 / NCIMB 9279 / VKM B-1422 / R1)</name>
    <dbReference type="NCBI Taxonomy" id="243230"/>
    <lineage>
        <taxon>Bacteria</taxon>
        <taxon>Thermotogati</taxon>
        <taxon>Deinococcota</taxon>
        <taxon>Deinococci</taxon>
        <taxon>Deinococcales</taxon>
        <taxon>Deinococcaceae</taxon>
        <taxon>Deinococcus</taxon>
    </lineage>
</organism>
<name>Q9RT56_DEIRA</name>
<dbReference type="InterPro" id="IPR006001">
    <property type="entry name" value="Therm_gnt_kin"/>
</dbReference>
<dbReference type="PANTHER" id="PTHR43442:SF3">
    <property type="entry name" value="GLUCONOKINASE-RELATED"/>
    <property type="match status" value="1"/>
</dbReference>
<keyword evidence="6 10" id="KW-0418">Kinase</keyword>
<evidence type="ECO:0000256" key="3">
    <source>
        <dbReference type="ARBA" id="ARBA00012054"/>
    </source>
</evidence>
<evidence type="ECO:0000256" key="1">
    <source>
        <dbReference type="ARBA" id="ARBA00004761"/>
    </source>
</evidence>
<dbReference type="EC" id="2.7.1.12" evidence="3 10"/>
<dbReference type="Pfam" id="PF13671">
    <property type="entry name" value="AAA_33"/>
    <property type="match status" value="1"/>
</dbReference>
<dbReference type="EMBL" id="AE000513">
    <property type="protein sequence ID" value="AAF11464.1"/>
    <property type="molecule type" value="Genomic_DNA"/>
</dbReference>
<evidence type="ECO:0000256" key="5">
    <source>
        <dbReference type="ARBA" id="ARBA00022741"/>
    </source>
</evidence>
<evidence type="ECO:0000256" key="7">
    <source>
        <dbReference type="ARBA" id="ARBA00022840"/>
    </source>
</evidence>
<keyword evidence="5 10" id="KW-0547">Nucleotide-binding</keyword>
<dbReference type="Proteomes" id="UP000002524">
    <property type="component" value="Chromosome 1"/>
</dbReference>
<dbReference type="GO" id="GO:0005524">
    <property type="term" value="F:ATP binding"/>
    <property type="evidence" value="ECO:0007669"/>
    <property type="project" value="UniProtKB-KW"/>
</dbReference>
<keyword evidence="7 10" id="KW-0067">ATP-binding</keyword>
<dbReference type="Gene3D" id="3.40.50.300">
    <property type="entry name" value="P-loop containing nucleotide triphosphate hydrolases"/>
    <property type="match status" value="1"/>
</dbReference>
<dbReference type="OrthoDB" id="9795716at2"/>
<evidence type="ECO:0000256" key="4">
    <source>
        <dbReference type="ARBA" id="ARBA00022679"/>
    </source>
</evidence>
<dbReference type="FunFam" id="3.40.50.300:FF:000522">
    <property type="entry name" value="Gluconokinase"/>
    <property type="match status" value="1"/>
</dbReference>
<evidence type="ECO:0000256" key="9">
    <source>
        <dbReference type="ARBA" id="ARBA00048090"/>
    </source>
</evidence>